<gene>
    <name evidence="1" type="ordered locus">Gbem_4130</name>
</gene>
<keyword evidence="2" id="KW-1185">Reference proteome</keyword>
<dbReference type="EMBL" id="CP001124">
    <property type="protein sequence ID" value="ADO00826.1"/>
    <property type="molecule type" value="Genomic_DNA"/>
</dbReference>
<proteinExistence type="predicted"/>
<name>E1P6D1_CITBB</name>
<sequence>MRNRAIVNHNTSPHTHLKELTVKKWTYETVTSVLTANGLGFAVSEVNNGLKFCLPEGTPLILYTSTGRVVVQGKVCAERTLATSLFSADEMPAASEPTPSKLWLKLAGAKREIQEVMDELKVERLDSFTQN</sequence>
<dbReference type="Proteomes" id="UP000008825">
    <property type="component" value="Chromosome"/>
</dbReference>
<reference evidence="1 2" key="2">
    <citation type="journal article" date="2010" name="BMC Genomics">
        <title>The genome of Geobacter bemidjiensis, exemplar for the subsurface clade of Geobacter species that predominate in Fe(III)-reducing subsurface environments.</title>
        <authorList>
            <person name="Aklujkar M."/>
            <person name="Young N.D."/>
            <person name="Holmes D."/>
            <person name="Chavan M."/>
            <person name="Risso C."/>
            <person name="Kiss H.E."/>
            <person name="Han C.S."/>
            <person name="Land M.L."/>
            <person name="Lovley D.R."/>
        </authorList>
    </citation>
    <scope>NUCLEOTIDE SEQUENCE [LARGE SCALE GENOMIC DNA]</scope>
    <source>
        <strain evidence="2">ATCC BAA-1014 / DSM 16622 / JCM 12645 / Bem</strain>
    </source>
</reference>
<organism evidence="1 2">
    <name type="scientific">Citrifermentans bemidjiense (strain ATCC BAA-1014 / DSM 16622 / JCM 12645 / Bem)</name>
    <name type="common">Geobacter bemidjiensis</name>
    <dbReference type="NCBI Taxonomy" id="404380"/>
    <lineage>
        <taxon>Bacteria</taxon>
        <taxon>Pseudomonadati</taxon>
        <taxon>Thermodesulfobacteriota</taxon>
        <taxon>Desulfuromonadia</taxon>
        <taxon>Geobacterales</taxon>
        <taxon>Geobacteraceae</taxon>
        <taxon>Citrifermentans</taxon>
    </lineage>
</organism>
<accession>E1P6D1</accession>
<dbReference type="KEGG" id="gbm:Gbem_4130"/>
<dbReference type="AlphaFoldDB" id="E1P6D1"/>
<reference evidence="1 2" key="1">
    <citation type="submission" date="2008-07" db="EMBL/GenBank/DDBJ databases">
        <title>Complete sequence of Geobacter bemidjiensis BEM.</title>
        <authorList>
            <consortium name="US DOE Joint Genome Institute"/>
            <person name="Lucas S."/>
            <person name="Copeland A."/>
            <person name="Lapidus A."/>
            <person name="Glavina del Rio T."/>
            <person name="Dalin E."/>
            <person name="Tice H."/>
            <person name="Bruce D."/>
            <person name="Goodwin L."/>
            <person name="Pitluck S."/>
            <person name="Kiss H."/>
            <person name="Brettin T."/>
            <person name="Detter J.C."/>
            <person name="Han C."/>
            <person name="Kuske C.R."/>
            <person name="Schmutz J."/>
            <person name="Larimer F."/>
            <person name="Land M."/>
            <person name="Hauser L."/>
            <person name="Kyrpides N."/>
            <person name="Lykidis A."/>
            <person name="Lovley D."/>
            <person name="Richardson P."/>
        </authorList>
    </citation>
    <scope>NUCLEOTIDE SEQUENCE [LARGE SCALE GENOMIC DNA]</scope>
    <source>
        <strain evidence="2">ATCC BAA-1014 / DSM 16622 / JCM 12645 / Bem</strain>
    </source>
</reference>
<dbReference type="HOGENOM" id="CLU_1924550_0_0_7"/>
<protein>
    <submittedName>
        <fullName evidence="1">Uncharacterized protein</fullName>
    </submittedName>
</protein>
<evidence type="ECO:0000313" key="1">
    <source>
        <dbReference type="EMBL" id="ADO00826.1"/>
    </source>
</evidence>
<evidence type="ECO:0000313" key="2">
    <source>
        <dbReference type="Proteomes" id="UP000008825"/>
    </source>
</evidence>